<evidence type="ECO:0000256" key="3">
    <source>
        <dbReference type="SAM" id="Phobius"/>
    </source>
</evidence>
<dbReference type="EMBL" id="JAGGDJ010000013">
    <property type="protein sequence ID" value="MBO7745891.1"/>
    <property type="molecule type" value="Genomic_DNA"/>
</dbReference>
<evidence type="ECO:0000313" key="5">
    <source>
        <dbReference type="Proteomes" id="UP000670947"/>
    </source>
</evidence>
<keyword evidence="3" id="KW-1133">Transmembrane helix</keyword>
<feature type="transmembrane region" description="Helical" evidence="3">
    <location>
        <begin position="370"/>
        <end position="399"/>
    </location>
</feature>
<dbReference type="InterPro" id="IPR050768">
    <property type="entry name" value="UPF0353/GerABKA_families"/>
</dbReference>
<evidence type="ECO:0000256" key="2">
    <source>
        <dbReference type="ARBA" id="ARBA00023136"/>
    </source>
</evidence>
<feature type="transmembrane region" description="Helical" evidence="3">
    <location>
        <begin position="411"/>
        <end position="440"/>
    </location>
</feature>
<protein>
    <submittedName>
        <fullName evidence="4">Spore germination protein</fullName>
    </submittedName>
</protein>
<dbReference type="PANTHER" id="PTHR22550">
    <property type="entry name" value="SPORE GERMINATION PROTEIN"/>
    <property type="match status" value="1"/>
</dbReference>
<name>A0ABS3WC32_9BACL</name>
<dbReference type="PANTHER" id="PTHR22550:SF5">
    <property type="entry name" value="LEUCINE ZIPPER PROTEIN 4"/>
    <property type="match status" value="1"/>
</dbReference>
<evidence type="ECO:0000313" key="4">
    <source>
        <dbReference type="EMBL" id="MBO7745891.1"/>
    </source>
</evidence>
<dbReference type="Proteomes" id="UP000670947">
    <property type="component" value="Unassembled WGS sequence"/>
</dbReference>
<keyword evidence="3" id="KW-0812">Transmembrane</keyword>
<dbReference type="InterPro" id="IPR004995">
    <property type="entry name" value="Spore_Ger"/>
</dbReference>
<comment type="similarity">
    <text evidence="1">Belongs to the GerABKA family.</text>
</comment>
<feature type="transmembrane region" description="Helical" evidence="3">
    <location>
        <begin position="289"/>
        <end position="311"/>
    </location>
</feature>
<organism evidence="4 5">
    <name type="scientific">Paenibacillus artemisiicola</name>
    <dbReference type="NCBI Taxonomy" id="1172618"/>
    <lineage>
        <taxon>Bacteria</taxon>
        <taxon>Bacillati</taxon>
        <taxon>Bacillota</taxon>
        <taxon>Bacilli</taxon>
        <taxon>Bacillales</taxon>
        <taxon>Paenibacillaceae</taxon>
        <taxon>Paenibacillus</taxon>
    </lineage>
</organism>
<keyword evidence="2 3" id="KW-0472">Membrane</keyword>
<keyword evidence="5" id="KW-1185">Reference proteome</keyword>
<proteinExistence type="inferred from homology"/>
<dbReference type="PIRSF" id="PIRSF005690">
    <property type="entry name" value="GerBA"/>
    <property type="match status" value="1"/>
</dbReference>
<reference evidence="4 5" key="1">
    <citation type="submission" date="2021-03" db="EMBL/GenBank/DDBJ databases">
        <title>Paenibacillus artemisicola MWE-103 whole genome sequence.</title>
        <authorList>
            <person name="Ham Y.J."/>
        </authorList>
    </citation>
    <scope>NUCLEOTIDE SEQUENCE [LARGE SCALE GENOMIC DNA]</scope>
    <source>
        <strain evidence="4 5">MWE-103</strain>
    </source>
</reference>
<gene>
    <name evidence="4" type="ORF">I8J29_16920</name>
</gene>
<accession>A0ABS3WC32</accession>
<sequence>MEKGAAALKAGDQAAERLKQELGTSPDFNCQPVPIGGETAVYCLYLASITQCAMIEEQILKPLLEARTRLAGEPALDPERLSDYIPIARKSFGGGVREAAKNLLDGQCLLLTAETAAFLSCDVARSDYRAVAEPETEAVIRGPREGFVEDLQVNMALIRKRLKTPHLVFEPFVIGTETATDVYMAYLSNVANDAVVGEFRRRIEAVRTDGILESAYIEEWIQDKTLSPFPQLASTERPDAVAAKLLEGHVAVLVDGSPMALAGPLTFFQLFSSPEDYYQRADIATLLRWLRMFAFVLSIFVPSLYIAIVSYHQELLPTQLLISLAAQREEVPFPAVIEALIMFITFEILREAGLRMPRIAGQAISIVGALVIGQAAVEAGFVTAAMVIIVSLTAISNYISPMYGFGIAQRIVQFVFMLLAGVMGLFGLLCGVFVLFIHLVSIRSFGVHYMAPLAPMMPSDFKDTLVRLPRKFMRGQPREFKAKNNTR</sequence>
<comment type="caution">
    <text evidence="4">The sequence shown here is derived from an EMBL/GenBank/DDBJ whole genome shotgun (WGS) entry which is preliminary data.</text>
</comment>
<evidence type="ECO:0000256" key="1">
    <source>
        <dbReference type="ARBA" id="ARBA00005278"/>
    </source>
</evidence>
<dbReference type="Pfam" id="PF03323">
    <property type="entry name" value="GerA"/>
    <property type="match status" value="1"/>
</dbReference>
<feature type="transmembrane region" description="Helical" evidence="3">
    <location>
        <begin position="331"/>
        <end position="349"/>
    </location>
</feature>